<evidence type="ECO:0000313" key="4">
    <source>
        <dbReference type="Proteomes" id="UP000799092"/>
    </source>
</evidence>
<dbReference type="GO" id="GO:0009847">
    <property type="term" value="P:spore germination"/>
    <property type="evidence" value="ECO:0007669"/>
    <property type="project" value="InterPro"/>
</dbReference>
<dbReference type="EMBL" id="WJNG01000005">
    <property type="protein sequence ID" value="MRH42381.1"/>
    <property type="molecule type" value="Genomic_DNA"/>
</dbReference>
<sequence>MIRWIIITVLVVGVGATGIWGYQEHQEKNAILIQAENTYQRAFHDLSYHMDLLHDKLGTTLAMNTRQQISPQLADIWRITSEAHNDVGQLPLALLPFNKTEEFLSNIGEFSYRTAVRDLESEPLSEDEVKILETLYKQAGEIENELRNVQHLVLENNLRWMDVQLALSTNDTQSDNTIIDGFKTVEENVKGYTEGNFGPSLTGTSSENHPYQFINGDDLTEKEALNQAKNLFQVEDDIEITIAKSGEGAEVPVYSASYQADNTHGYLDLSEKGGHPLSLMINREVKEPKISLNEGMENAKKYLEKHNFDDMEIFQSSQYGNYGVYNFLYKQGDVRVYPDAIQIKVALDNGEVLAFSSKDYFRNHQERDIPDAKLTVEDAKEKVNPNVKIQDQNIAVIENDLGEEVLAYVFLGVLGDDTYRIFIDAITGIEAKVEKLKNAELKYKGSV</sequence>
<dbReference type="Pfam" id="PF20769">
    <property type="entry name" value="YPEB_N"/>
    <property type="match status" value="1"/>
</dbReference>
<dbReference type="InterPro" id="IPR048402">
    <property type="entry name" value="YpeB_N"/>
</dbReference>
<feature type="domain" description="Sporulation protein YpeB PepSY1 and PepSY2" evidence="1">
    <location>
        <begin position="180"/>
        <end position="370"/>
    </location>
</feature>
<evidence type="ECO:0000313" key="3">
    <source>
        <dbReference type="EMBL" id="MRH42381.1"/>
    </source>
</evidence>
<accession>A0A6A8DF32</accession>
<dbReference type="NCBIfam" id="TIGR02889">
    <property type="entry name" value="spore_YpeB"/>
    <property type="match status" value="1"/>
</dbReference>
<dbReference type="OrthoDB" id="2372097at2"/>
<reference evidence="3" key="1">
    <citation type="submission" date="2019-11" db="EMBL/GenBank/DDBJ databases">
        <authorList>
            <person name="Li J."/>
        </authorList>
    </citation>
    <scope>NUCLEOTIDE SEQUENCE</scope>
    <source>
        <strain evidence="3">B6B</strain>
    </source>
</reference>
<feature type="domain" description="Sporulation protein YpeB N-terminal" evidence="2">
    <location>
        <begin position="27"/>
        <end position="162"/>
    </location>
</feature>
<evidence type="ECO:0000259" key="2">
    <source>
        <dbReference type="Pfam" id="PF20769"/>
    </source>
</evidence>
<evidence type="ECO:0000259" key="1">
    <source>
        <dbReference type="Pfam" id="PF14620"/>
    </source>
</evidence>
<keyword evidence="4" id="KW-1185">Reference proteome</keyword>
<gene>
    <name evidence="3" type="primary">ypeB</name>
    <name evidence="3" type="ORF">GH741_06755</name>
</gene>
<dbReference type="InterPro" id="IPR014239">
    <property type="entry name" value="YpeB_PepSY1-2"/>
</dbReference>
<protein>
    <submittedName>
        <fullName evidence="3">Germination protein YpeB</fullName>
    </submittedName>
</protein>
<dbReference type="RefSeq" id="WP_153736031.1">
    <property type="nucleotide sequence ID" value="NZ_WJNG01000005.1"/>
</dbReference>
<proteinExistence type="predicted"/>
<dbReference type="AlphaFoldDB" id="A0A6A8DF32"/>
<organism evidence="3 4">
    <name type="scientific">Aquibacillus halophilus</name>
    <dbReference type="NCBI Taxonomy" id="930132"/>
    <lineage>
        <taxon>Bacteria</taxon>
        <taxon>Bacillati</taxon>
        <taxon>Bacillota</taxon>
        <taxon>Bacilli</taxon>
        <taxon>Bacillales</taxon>
        <taxon>Bacillaceae</taxon>
        <taxon>Aquibacillus</taxon>
    </lineage>
</organism>
<comment type="caution">
    <text evidence="3">The sequence shown here is derived from an EMBL/GenBank/DDBJ whole genome shotgun (WGS) entry which is preliminary data.</text>
</comment>
<dbReference type="Proteomes" id="UP000799092">
    <property type="component" value="Unassembled WGS sequence"/>
</dbReference>
<dbReference type="Pfam" id="PF14620">
    <property type="entry name" value="YPEB_PepSY1-2"/>
    <property type="match status" value="1"/>
</dbReference>
<name>A0A6A8DF32_9BACI</name>